<accession>A0ABV2H6H0</accession>
<proteinExistence type="predicted"/>
<reference evidence="1 2" key="1">
    <citation type="submission" date="2024-06" db="EMBL/GenBank/DDBJ databases">
        <title>Genomic Encyclopedia of Type Strains, Phase IV (KMG-IV): sequencing the most valuable type-strain genomes for metagenomic binning, comparative biology and taxonomic classification.</title>
        <authorList>
            <person name="Goeker M."/>
        </authorList>
    </citation>
    <scope>NUCLEOTIDE SEQUENCE [LARGE SCALE GENOMIC DNA]</scope>
    <source>
        <strain evidence="1 2">DSM 105042</strain>
    </source>
</reference>
<evidence type="ECO:0000313" key="2">
    <source>
        <dbReference type="Proteomes" id="UP001549031"/>
    </source>
</evidence>
<organism evidence="1 2">
    <name type="scientific">Pseudorhizobium tarimense</name>
    <dbReference type="NCBI Taxonomy" id="1079109"/>
    <lineage>
        <taxon>Bacteria</taxon>
        <taxon>Pseudomonadati</taxon>
        <taxon>Pseudomonadota</taxon>
        <taxon>Alphaproteobacteria</taxon>
        <taxon>Hyphomicrobiales</taxon>
        <taxon>Rhizobiaceae</taxon>
        <taxon>Rhizobium/Agrobacterium group</taxon>
        <taxon>Pseudorhizobium</taxon>
    </lineage>
</organism>
<protein>
    <submittedName>
        <fullName evidence="1">Uncharacterized protein</fullName>
    </submittedName>
</protein>
<gene>
    <name evidence="1" type="ORF">ABID21_002211</name>
</gene>
<dbReference type="EMBL" id="JBEPLJ010000007">
    <property type="protein sequence ID" value="MET3586096.1"/>
    <property type="molecule type" value="Genomic_DNA"/>
</dbReference>
<sequence>MACQSFAAPKYSAPLPRQLKQAAKGEMTEVHALPFIGKVQQHVSMVSVRTEN</sequence>
<comment type="caution">
    <text evidence="1">The sequence shown here is derived from an EMBL/GenBank/DDBJ whole genome shotgun (WGS) entry which is preliminary data.</text>
</comment>
<dbReference type="Proteomes" id="UP001549031">
    <property type="component" value="Unassembled WGS sequence"/>
</dbReference>
<keyword evidence="2" id="KW-1185">Reference proteome</keyword>
<name>A0ABV2H6H0_9HYPH</name>
<evidence type="ECO:0000313" key="1">
    <source>
        <dbReference type="EMBL" id="MET3586096.1"/>
    </source>
</evidence>